<dbReference type="Ensembl" id="ENSCCRT00020103630.1">
    <property type="protein sequence ID" value="ENSCCRP00020094828.1"/>
    <property type="gene ID" value="ENSCCRG00020043440.1"/>
</dbReference>
<dbReference type="Proteomes" id="UP000694701">
    <property type="component" value="Unplaced"/>
</dbReference>
<evidence type="ECO:0000313" key="2">
    <source>
        <dbReference type="Proteomes" id="UP000694701"/>
    </source>
</evidence>
<name>A0A8C2JLB0_CYPCA</name>
<protein>
    <submittedName>
        <fullName evidence="1">Uncharacterized protein</fullName>
    </submittedName>
</protein>
<evidence type="ECO:0000313" key="1">
    <source>
        <dbReference type="Ensembl" id="ENSCCRP00020094828.1"/>
    </source>
</evidence>
<dbReference type="AlphaFoldDB" id="A0A8C2JLB0"/>
<reference evidence="1" key="1">
    <citation type="submission" date="2025-08" db="UniProtKB">
        <authorList>
            <consortium name="Ensembl"/>
        </authorList>
    </citation>
    <scope>IDENTIFICATION</scope>
</reference>
<organism evidence="1 2">
    <name type="scientific">Cyprinus carpio</name>
    <name type="common">Common carp</name>
    <dbReference type="NCBI Taxonomy" id="7962"/>
    <lineage>
        <taxon>Eukaryota</taxon>
        <taxon>Metazoa</taxon>
        <taxon>Chordata</taxon>
        <taxon>Craniata</taxon>
        <taxon>Vertebrata</taxon>
        <taxon>Euteleostomi</taxon>
        <taxon>Actinopterygii</taxon>
        <taxon>Neopterygii</taxon>
        <taxon>Teleostei</taxon>
        <taxon>Ostariophysi</taxon>
        <taxon>Cypriniformes</taxon>
        <taxon>Cyprinidae</taxon>
        <taxon>Cyprininae</taxon>
        <taxon>Cyprinus</taxon>
    </lineage>
</organism>
<accession>A0A8C2JLB0</accession>
<proteinExistence type="predicted"/>
<sequence>MAPVSWNGSQILYRHMVRPFFLKHEARVDEMVNNIGGKAMSAAENATREGMQHKS</sequence>